<evidence type="ECO:0000313" key="2">
    <source>
        <dbReference type="EMBL" id="KHJ85898.1"/>
    </source>
</evidence>
<proteinExistence type="predicted"/>
<keyword evidence="1" id="KW-0812">Transmembrane</keyword>
<gene>
    <name evidence="2" type="ORF">OESDEN_14365</name>
</gene>
<name>A0A0B1SKN5_OESDE</name>
<feature type="transmembrane region" description="Helical" evidence="1">
    <location>
        <begin position="9"/>
        <end position="32"/>
    </location>
</feature>
<reference evidence="2 3" key="1">
    <citation type="submission" date="2014-03" db="EMBL/GenBank/DDBJ databases">
        <title>Draft genome of the hookworm Oesophagostomum dentatum.</title>
        <authorList>
            <person name="Mitreva M."/>
        </authorList>
    </citation>
    <scope>NUCLEOTIDE SEQUENCE [LARGE SCALE GENOMIC DNA]</scope>
    <source>
        <strain evidence="2 3">OD-Hann</strain>
    </source>
</reference>
<dbReference type="InterPro" id="IPR029063">
    <property type="entry name" value="SAM-dependent_MTases_sf"/>
</dbReference>
<dbReference type="Gene3D" id="2.70.160.11">
    <property type="entry name" value="Hnrnp arginine n-methyltransferase1"/>
    <property type="match status" value="1"/>
</dbReference>
<keyword evidence="3" id="KW-1185">Reference proteome</keyword>
<dbReference type="OrthoDB" id="412876at2759"/>
<accession>A0A0B1SKN5</accession>
<dbReference type="SUPFAM" id="SSF53335">
    <property type="entry name" value="S-adenosyl-L-methionine-dependent methyltransferases"/>
    <property type="match status" value="1"/>
</dbReference>
<sequence>MQICNRRKVIVLGEGSFLFLLIARIATTVTVVDTNSHFRDIMERYISYYNYDNVTVVESVADVSADTAAGTMMFYFRWVLCTASVRSYDHLQKTAAPVGTVNGFDLSLFDDLSQKARQATTALVDVHPLWEYSGVATSEKFEILRFDLRKDPHDIEGNIEIALPEGTNGIPLWMEWQIGNYILTTGLKHSARTGETPEWKEGVRQGVYLLSLSLLGKKSIRIDACFDRQAGEVNFQFY</sequence>
<protein>
    <submittedName>
        <fullName evidence="2">Uncharacterized protein</fullName>
    </submittedName>
</protein>
<keyword evidence="1" id="KW-0472">Membrane</keyword>
<dbReference type="AlphaFoldDB" id="A0A0B1SKN5"/>
<evidence type="ECO:0000256" key="1">
    <source>
        <dbReference type="SAM" id="Phobius"/>
    </source>
</evidence>
<organism evidence="2 3">
    <name type="scientific">Oesophagostomum dentatum</name>
    <name type="common">Nodular worm</name>
    <dbReference type="NCBI Taxonomy" id="61180"/>
    <lineage>
        <taxon>Eukaryota</taxon>
        <taxon>Metazoa</taxon>
        <taxon>Ecdysozoa</taxon>
        <taxon>Nematoda</taxon>
        <taxon>Chromadorea</taxon>
        <taxon>Rhabditida</taxon>
        <taxon>Rhabditina</taxon>
        <taxon>Rhabditomorpha</taxon>
        <taxon>Strongyloidea</taxon>
        <taxon>Strongylidae</taxon>
        <taxon>Oesophagostomum</taxon>
    </lineage>
</organism>
<dbReference type="Proteomes" id="UP000053660">
    <property type="component" value="Unassembled WGS sequence"/>
</dbReference>
<evidence type="ECO:0000313" key="3">
    <source>
        <dbReference type="Proteomes" id="UP000053660"/>
    </source>
</evidence>
<keyword evidence="1" id="KW-1133">Transmembrane helix</keyword>
<dbReference type="EMBL" id="KN562227">
    <property type="protein sequence ID" value="KHJ85898.1"/>
    <property type="molecule type" value="Genomic_DNA"/>
</dbReference>